<evidence type="ECO:0000313" key="3">
    <source>
        <dbReference type="Proteomes" id="UP001378188"/>
    </source>
</evidence>
<name>A0AAW9RX19_9HYPH</name>
<organism evidence="2 3">
    <name type="scientific">Microbaculum marinum</name>
    <dbReference type="NCBI Taxonomy" id="1764581"/>
    <lineage>
        <taxon>Bacteria</taxon>
        <taxon>Pseudomonadati</taxon>
        <taxon>Pseudomonadota</taxon>
        <taxon>Alphaproteobacteria</taxon>
        <taxon>Hyphomicrobiales</taxon>
        <taxon>Tepidamorphaceae</taxon>
        <taxon>Microbaculum</taxon>
    </lineage>
</organism>
<keyword evidence="1" id="KW-0732">Signal</keyword>
<comment type="caution">
    <text evidence="2">The sequence shown here is derived from an EMBL/GenBank/DDBJ whole genome shotgun (WGS) entry which is preliminary data.</text>
</comment>
<dbReference type="Proteomes" id="UP001378188">
    <property type="component" value="Unassembled WGS sequence"/>
</dbReference>
<sequence length="312" mass="33674">MTIRAIFRIAAECLAAVAFIVLASQVPSAATGGMTPVPEAAKSTLKVVNQCNFKVWLQQENIDGAPELVKVGKGKSYTYKIVPQGDPSTMVWAKKGCDKNGNNCKIGQTRDPCPASGCMPDFNSRVEATWGCTGPGCDNSVTYYDTSQVDGYTFPFLLRAKGSVDNDACVNVNCNRFSNSACPRKEDLSSNGKYPKYNKVDLRARDPQSGKVLGCFSPCEKMTAGKSAGGYGFAADDPQAILYCCPSFANNPQKTEKVKQRCLAGPVPDSDYVSFVHKACRKRAYGWAYDDVNGLHVCGGTTRLVMKVCPDN</sequence>
<dbReference type="InterPro" id="IPR037176">
    <property type="entry name" value="Osmotin/thaumatin-like_sf"/>
</dbReference>
<reference evidence="2 3" key="1">
    <citation type="submission" date="2024-02" db="EMBL/GenBank/DDBJ databases">
        <title>Genome analysis and characterization of Microbaculum marinisediminis sp. nov., isolated from marine sediment.</title>
        <authorList>
            <person name="Du Z.-J."/>
            <person name="Ye Y.-Q."/>
            <person name="Zhang Z.-R."/>
            <person name="Yuan S.-M."/>
            <person name="Zhang X.-Y."/>
        </authorList>
    </citation>
    <scope>NUCLEOTIDE SEQUENCE [LARGE SCALE GENOMIC DNA]</scope>
    <source>
        <strain evidence="2 3">SDUM1044001</strain>
    </source>
</reference>
<protein>
    <recommendedName>
        <fullName evidence="4">Thaumatin pathogenesis-related protein</fullName>
    </recommendedName>
</protein>
<dbReference type="PANTHER" id="PTHR31013">
    <property type="entry name" value="THAUMATIN FAMILY PROTEIN-RELATED"/>
    <property type="match status" value="1"/>
</dbReference>
<dbReference type="AlphaFoldDB" id="A0AAW9RX19"/>
<evidence type="ECO:0000256" key="1">
    <source>
        <dbReference type="SAM" id="SignalP"/>
    </source>
</evidence>
<dbReference type="PROSITE" id="PS51367">
    <property type="entry name" value="THAUMATIN_2"/>
    <property type="match status" value="1"/>
</dbReference>
<accession>A0AAW9RX19</accession>
<feature type="chain" id="PRO_5043847013" description="Thaumatin pathogenesis-related protein" evidence="1">
    <location>
        <begin position="30"/>
        <end position="312"/>
    </location>
</feature>
<gene>
    <name evidence="2" type="ORF">V3328_20725</name>
</gene>
<dbReference type="SUPFAM" id="SSF49870">
    <property type="entry name" value="Osmotin, thaumatin-like protein"/>
    <property type="match status" value="1"/>
</dbReference>
<dbReference type="PANTHER" id="PTHR31013:SF2">
    <property type="entry name" value="THAUMATIN-LIKE PROTEIN"/>
    <property type="match status" value="1"/>
</dbReference>
<dbReference type="EMBL" id="JAZHOF010000009">
    <property type="protein sequence ID" value="MEJ8573924.1"/>
    <property type="molecule type" value="Genomic_DNA"/>
</dbReference>
<keyword evidence="3" id="KW-1185">Reference proteome</keyword>
<dbReference type="RefSeq" id="WP_340331621.1">
    <property type="nucleotide sequence ID" value="NZ_JAZHOF010000009.1"/>
</dbReference>
<evidence type="ECO:0008006" key="4">
    <source>
        <dbReference type="Google" id="ProtNLM"/>
    </source>
</evidence>
<feature type="signal peptide" evidence="1">
    <location>
        <begin position="1"/>
        <end position="29"/>
    </location>
</feature>
<dbReference type="Gene3D" id="2.60.110.10">
    <property type="entry name" value="Thaumatin"/>
    <property type="match status" value="1"/>
</dbReference>
<proteinExistence type="predicted"/>
<evidence type="ECO:0000313" key="2">
    <source>
        <dbReference type="EMBL" id="MEJ8573924.1"/>
    </source>
</evidence>
<dbReference type="InterPro" id="IPR001938">
    <property type="entry name" value="Thaumatin"/>
</dbReference>
<dbReference type="SMART" id="SM00205">
    <property type="entry name" value="THN"/>
    <property type="match status" value="1"/>
</dbReference>
<dbReference type="PRINTS" id="PR00347">
    <property type="entry name" value="THAUMATIN"/>
</dbReference>